<organism evidence="3">
    <name type="scientific">Gaeumannomyces tritici (strain R3-111a-1)</name>
    <name type="common">Wheat and barley take-all root rot fungus</name>
    <name type="synonym">Gaeumannomyces graminis var. tritici</name>
    <dbReference type="NCBI Taxonomy" id="644352"/>
    <lineage>
        <taxon>Eukaryota</taxon>
        <taxon>Fungi</taxon>
        <taxon>Dikarya</taxon>
        <taxon>Ascomycota</taxon>
        <taxon>Pezizomycotina</taxon>
        <taxon>Sordariomycetes</taxon>
        <taxon>Sordariomycetidae</taxon>
        <taxon>Magnaporthales</taxon>
        <taxon>Magnaporthaceae</taxon>
        <taxon>Gaeumannomyces</taxon>
    </lineage>
</organism>
<reference evidence="4" key="5">
    <citation type="submission" date="2018-04" db="UniProtKB">
        <authorList>
            <consortium name="EnsemblFungi"/>
        </authorList>
    </citation>
    <scope>IDENTIFICATION</scope>
    <source>
        <strain evidence="4">R3-111a-1</strain>
    </source>
</reference>
<reference evidence="3" key="2">
    <citation type="submission" date="2010-07" db="EMBL/GenBank/DDBJ databases">
        <authorList>
            <consortium name="The Broad Institute Genome Sequencing Platform"/>
            <consortium name="Broad Institute Genome Sequencing Center for Infectious Disease"/>
            <person name="Ma L.-J."/>
            <person name="Dead R."/>
            <person name="Young S."/>
            <person name="Zeng Q."/>
            <person name="Koehrsen M."/>
            <person name="Alvarado L."/>
            <person name="Berlin A."/>
            <person name="Chapman S.B."/>
            <person name="Chen Z."/>
            <person name="Freedman E."/>
            <person name="Gellesch M."/>
            <person name="Goldberg J."/>
            <person name="Griggs A."/>
            <person name="Gujja S."/>
            <person name="Heilman E.R."/>
            <person name="Heiman D."/>
            <person name="Hepburn T."/>
            <person name="Howarth C."/>
            <person name="Jen D."/>
            <person name="Larson L."/>
            <person name="Mehta T."/>
            <person name="Neiman D."/>
            <person name="Pearson M."/>
            <person name="Roberts A."/>
            <person name="Saif S."/>
            <person name="Shea T."/>
            <person name="Shenoy N."/>
            <person name="Sisk P."/>
            <person name="Stolte C."/>
            <person name="Sykes S."/>
            <person name="Walk T."/>
            <person name="White J."/>
            <person name="Yandava C."/>
            <person name="Haas B."/>
            <person name="Nusbaum C."/>
            <person name="Birren B."/>
        </authorList>
    </citation>
    <scope>NUCLEOTIDE SEQUENCE</scope>
    <source>
        <strain evidence="3">R3-111a-1</strain>
    </source>
</reference>
<proteinExistence type="predicted"/>
<dbReference type="GeneID" id="20341425"/>
<feature type="compositionally biased region" description="Pro residues" evidence="1">
    <location>
        <begin position="50"/>
        <end position="61"/>
    </location>
</feature>
<evidence type="ECO:0000313" key="4">
    <source>
        <dbReference type="EnsemblFungi" id="EJT80977"/>
    </source>
</evidence>
<evidence type="ECO:0000256" key="2">
    <source>
        <dbReference type="SAM" id="Phobius"/>
    </source>
</evidence>
<reference evidence="4" key="4">
    <citation type="journal article" date="2015" name="G3 (Bethesda)">
        <title>Genome sequences of three phytopathogenic species of the Magnaporthaceae family of fungi.</title>
        <authorList>
            <person name="Okagaki L.H."/>
            <person name="Nunes C.C."/>
            <person name="Sailsbery J."/>
            <person name="Clay B."/>
            <person name="Brown D."/>
            <person name="John T."/>
            <person name="Oh Y."/>
            <person name="Young N."/>
            <person name="Fitzgerald M."/>
            <person name="Haas B.J."/>
            <person name="Zeng Q."/>
            <person name="Young S."/>
            <person name="Adiconis X."/>
            <person name="Fan L."/>
            <person name="Levin J.Z."/>
            <person name="Mitchell T.K."/>
            <person name="Okubara P.A."/>
            <person name="Farman M.L."/>
            <person name="Kohn L.M."/>
            <person name="Birren B."/>
            <person name="Ma L.-J."/>
            <person name="Dean R.A."/>
        </authorList>
    </citation>
    <scope>NUCLEOTIDE SEQUENCE</scope>
    <source>
        <strain evidence="4">R3-111a-1</strain>
    </source>
</reference>
<feature type="region of interest" description="Disordered" evidence="1">
    <location>
        <begin position="50"/>
        <end position="100"/>
    </location>
</feature>
<feature type="compositionally biased region" description="Pro residues" evidence="1">
    <location>
        <begin position="73"/>
        <end position="85"/>
    </location>
</feature>
<dbReference type="VEuPathDB" id="FungiDB:GGTG_00967"/>
<accession>J3NI84</accession>
<keyword evidence="2" id="KW-1133">Transmembrane helix</keyword>
<gene>
    <name evidence="4" type="primary">20341425</name>
    <name evidence="3" type="ORF">GGTG_00967</name>
</gene>
<dbReference type="RefSeq" id="XP_009216986.1">
    <property type="nucleotide sequence ID" value="XM_009218722.1"/>
</dbReference>
<feature type="transmembrane region" description="Helical" evidence="2">
    <location>
        <begin position="119"/>
        <end position="145"/>
    </location>
</feature>
<dbReference type="eggNOG" id="ENOG502SB6P">
    <property type="taxonomic scope" value="Eukaryota"/>
</dbReference>
<feature type="transmembrane region" description="Helical" evidence="2">
    <location>
        <begin position="165"/>
        <end position="185"/>
    </location>
</feature>
<sequence>MLIVLGRCPPWLARGGSRMLSSLAHTRSRLSQNLNHQPRQFGCAALTPHLPVPAAPPQPRPAPRHALSTKMGPLPPSTTTPPLPARPGIGGGPQPGGPQQQRLPIPARLLIYHGSTARITFLACLRLGTLFICVFFCLAVAPAYLRDPSGGGEALLKAGAALLSGLVPFAFVYLSTAPFVAFIHLPLPPFARQSKELLKRFVASVPETTSLEITTISLIGKPRVTRVSVASMVPTSQRFGLVNYVVRPPPPAPARSPLNRGPPTKFSIQHNSQRDAREAWVWDSVAAAIARRSAT</sequence>
<evidence type="ECO:0000313" key="5">
    <source>
        <dbReference type="Proteomes" id="UP000006039"/>
    </source>
</evidence>
<dbReference type="Proteomes" id="UP000006039">
    <property type="component" value="Unassembled WGS sequence"/>
</dbReference>
<dbReference type="EMBL" id="GL385395">
    <property type="protein sequence ID" value="EJT80977.1"/>
    <property type="molecule type" value="Genomic_DNA"/>
</dbReference>
<keyword evidence="2" id="KW-0812">Transmembrane</keyword>
<dbReference type="AlphaFoldDB" id="J3NI84"/>
<keyword evidence="2" id="KW-0472">Membrane</keyword>
<keyword evidence="5" id="KW-1185">Reference proteome</keyword>
<name>J3NI84_GAET3</name>
<dbReference type="EnsemblFungi" id="EJT80977">
    <property type="protein sequence ID" value="EJT80977"/>
    <property type="gene ID" value="GGTG_00967"/>
</dbReference>
<dbReference type="OrthoDB" id="2386090at2759"/>
<reference evidence="3" key="3">
    <citation type="submission" date="2010-09" db="EMBL/GenBank/DDBJ databases">
        <title>Annotation of Gaeumannomyces graminis var. tritici R3-111a-1.</title>
        <authorList>
            <consortium name="The Broad Institute Genome Sequencing Platform"/>
            <person name="Ma L.-J."/>
            <person name="Dead R."/>
            <person name="Young S.K."/>
            <person name="Zeng Q."/>
            <person name="Gargeya S."/>
            <person name="Fitzgerald M."/>
            <person name="Haas B."/>
            <person name="Abouelleil A."/>
            <person name="Alvarado L."/>
            <person name="Arachchi H.M."/>
            <person name="Berlin A."/>
            <person name="Brown A."/>
            <person name="Chapman S.B."/>
            <person name="Chen Z."/>
            <person name="Dunbar C."/>
            <person name="Freedman E."/>
            <person name="Gearin G."/>
            <person name="Gellesch M."/>
            <person name="Goldberg J."/>
            <person name="Griggs A."/>
            <person name="Gujja S."/>
            <person name="Heiman D."/>
            <person name="Howarth C."/>
            <person name="Larson L."/>
            <person name="Lui A."/>
            <person name="MacDonald P.J.P."/>
            <person name="Mehta T."/>
            <person name="Montmayeur A."/>
            <person name="Murphy C."/>
            <person name="Neiman D."/>
            <person name="Pearson M."/>
            <person name="Priest M."/>
            <person name="Roberts A."/>
            <person name="Saif S."/>
            <person name="Shea T."/>
            <person name="Shenoy N."/>
            <person name="Sisk P."/>
            <person name="Stolte C."/>
            <person name="Sykes S."/>
            <person name="Yandava C."/>
            <person name="Wortman J."/>
            <person name="Nusbaum C."/>
            <person name="Birren B."/>
        </authorList>
    </citation>
    <scope>NUCLEOTIDE SEQUENCE</scope>
    <source>
        <strain evidence="3">R3-111a-1</strain>
    </source>
</reference>
<evidence type="ECO:0000313" key="3">
    <source>
        <dbReference type="EMBL" id="EJT80977.1"/>
    </source>
</evidence>
<reference evidence="5" key="1">
    <citation type="submission" date="2010-07" db="EMBL/GenBank/DDBJ databases">
        <title>The genome sequence of Gaeumannomyces graminis var. tritici strain R3-111a-1.</title>
        <authorList>
            <consortium name="The Broad Institute Genome Sequencing Platform"/>
            <person name="Ma L.-J."/>
            <person name="Dead R."/>
            <person name="Young S."/>
            <person name="Zeng Q."/>
            <person name="Koehrsen M."/>
            <person name="Alvarado L."/>
            <person name="Berlin A."/>
            <person name="Chapman S.B."/>
            <person name="Chen Z."/>
            <person name="Freedman E."/>
            <person name="Gellesch M."/>
            <person name="Goldberg J."/>
            <person name="Griggs A."/>
            <person name="Gujja S."/>
            <person name="Heilman E.R."/>
            <person name="Heiman D."/>
            <person name="Hepburn T."/>
            <person name="Howarth C."/>
            <person name="Jen D."/>
            <person name="Larson L."/>
            <person name="Mehta T."/>
            <person name="Neiman D."/>
            <person name="Pearson M."/>
            <person name="Roberts A."/>
            <person name="Saif S."/>
            <person name="Shea T."/>
            <person name="Shenoy N."/>
            <person name="Sisk P."/>
            <person name="Stolte C."/>
            <person name="Sykes S."/>
            <person name="Walk T."/>
            <person name="White J."/>
            <person name="Yandava C."/>
            <person name="Haas B."/>
            <person name="Nusbaum C."/>
            <person name="Birren B."/>
        </authorList>
    </citation>
    <scope>NUCLEOTIDE SEQUENCE [LARGE SCALE GENOMIC DNA]</scope>
    <source>
        <strain evidence="5">R3-111a-1</strain>
    </source>
</reference>
<dbReference type="HOGENOM" id="CLU_079418_0_0_1"/>
<protein>
    <submittedName>
        <fullName evidence="3 4">Uncharacterized protein</fullName>
    </submittedName>
</protein>
<evidence type="ECO:0000256" key="1">
    <source>
        <dbReference type="SAM" id="MobiDB-lite"/>
    </source>
</evidence>